<evidence type="ECO:0000313" key="2">
    <source>
        <dbReference type="Proteomes" id="UP000479335"/>
    </source>
</evidence>
<accession>A0A6L8KFA9</accession>
<evidence type="ECO:0000313" key="1">
    <source>
        <dbReference type="EMBL" id="MYM25775.1"/>
    </source>
</evidence>
<keyword evidence="2" id="KW-1185">Reference proteome</keyword>
<reference evidence="1 2" key="1">
    <citation type="submission" date="2019-12" db="EMBL/GenBank/DDBJ databases">
        <title>Novel species isolated from a subtropical stream in China.</title>
        <authorList>
            <person name="Lu H."/>
        </authorList>
    </citation>
    <scope>NUCLEOTIDE SEQUENCE [LARGE SCALE GENOMIC DNA]</scope>
    <source>
        <strain evidence="1 2">FT135W</strain>
    </source>
</reference>
<sequence>MTKTASKADSAAASSNGEVKARVLIDCDLGMCNEVILVDPSIAETLTGVIDTDPAAVEYAESLAKE</sequence>
<organism evidence="1 2">
    <name type="scientific">Duganella flavida</name>
    <dbReference type="NCBI Taxonomy" id="2692175"/>
    <lineage>
        <taxon>Bacteria</taxon>
        <taxon>Pseudomonadati</taxon>
        <taxon>Pseudomonadota</taxon>
        <taxon>Betaproteobacteria</taxon>
        <taxon>Burkholderiales</taxon>
        <taxon>Oxalobacteraceae</taxon>
        <taxon>Telluria group</taxon>
        <taxon>Duganella</taxon>
    </lineage>
</organism>
<name>A0A6L8KFA9_9BURK</name>
<comment type="caution">
    <text evidence="1">The sequence shown here is derived from an EMBL/GenBank/DDBJ whole genome shotgun (WGS) entry which is preliminary data.</text>
</comment>
<dbReference type="EMBL" id="WWCN01000018">
    <property type="protein sequence ID" value="MYM25775.1"/>
    <property type="molecule type" value="Genomic_DNA"/>
</dbReference>
<dbReference type="Proteomes" id="UP000479335">
    <property type="component" value="Unassembled WGS sequence"/>
</dbReference>
<protein>
    <submittedName>
        <fullName evidence="1">Uncharacterized protein</fullName>
    </submittedName>
</protein>
<gene>
    <name evidence="1" type="ORF">GTP46_24410</name>
</gene>
<dbReference type="AlphaFoldDB" id="A0A6L8KFA9"/>
<dbReference type="RefSeq" id="WP_161009212.1">
    <property type="nucleotide sequence ID" value="NZ_WWCN01000018.1"/>
</dbReference>
<proteinExistence type="predicted"/>